<keyword evidence="3" id="KW-0862">Zinc</keyword>
<keyword evidence="4" id="KW-0812">Transmembrane</keyword>
<proteinExistence type="predicted"/>
<keyword evidence="4" id="KW-0472">Membrane</keyword>
<evidence type="ECO:0000256" key="1">
    <source>
        <dbReference type="ARBA" id="ARBA00022723"/>
    </source>
</evidence>
<name>A0A1Y1VIT3_9FUNG</name>
<gene>
    <name evidence="6" type="ORF">BCR36DRAFT_163333</name>
</gene>
<feature type="transmembrane region" description="Helical" evidence="4">
    <location>
        <begin position="164"/>
        <end position="189"/>
    </location>
</feature>
<evidence type="ECO:0000313" key="7">
    <source>
        <dbReference type="Proteomes" id="UP000193719"/>
    </source>
</evidence>
<keyword evidence="7" id="KW-1185">Reference proteome</keyword>
<feature type="transmembrane region" description="Helical" evidence="4">
    <location>
        <begin position="90"/>
        <end position="111"/>
    </location>
</feature>
<reference evidence="6 7" key="2">
    <citation type="submission" date="2016-08" db="EMBL/GenBank/DDBJ databases">
        <title>Pervasive Adenine N6-methylation of Active Genes in Fungi.</title>
        <authorList>
            <consortium name="DOE Joint Genome Institute"/>
            <person name="Mondo S.J."/>
            <person name="Dannebaum R.O."/>
            <person name="Kuo R.C."/>
            <person name="Labutti K."/>
            <person name="Haridas S."/>
            <person name="Kuo A."/>
            <person name="Salamov A."/>
            <person name="Ahrendt S.R."/>
            <person name="Lipzen A."/>
            <person name="Sullivan W."/>
            <person name="Andreopoulos W.B."/>
            <person name="Clum A."/>
            <person name="Lindquist E."/>
            <person name="Daum C."/>
            <person name="Ramamoorthy G.K."/>
            <person name="Gryganskyi A."/>
            <person name="Culley D."/>
            <person name="Magnuson J.K."/>
            <person name="James T.Y."/>
            <person name="O'Malley M.A."/>
            <person name="Stajich J.E."/>
            <person name="Spatafora J.W."/>
            <person name="Visel A."/>
            <person name="Grigoriev I.V."/>
        </authorList>
    </citation>
    <scope>NUCLEOTIDE SEQUENCE [LARGE SCALE GENOMIC DNA]</scope>
    <source>
        <strain evidence="7">finn</strain>
    </source>
</reference>
<reference evidence="6 7" key="1">
    <citation type="submission" date="2016-08" db="EMBL/GenBank/DDBJ databases">
        <title>Genomes of anaerobic fungi encode conserved fungal cellulosomes for biomass hydrolysis.</title>
        <authorList>
            <consortium name="DOE Joint Genome Institute"/>
            <person name="Haitjema C.H."/>
            <person name="Gilmore S.P."/>
            <person name="Henske J.K."/>
            <person name="Solomon K.V."/>
            <person name="De Groot R."/>
            <person name="Kuo A."/>
            <person name="Mondo S.J."/>
            <person name="Salamov A.A."/>
            <person name="Labutti K."/>
            <person name="Zhao Z."/>
            <person name="Chiniquy J."/>
            <person name="Barry K."/>
            <person name="Brewer H.M."/>
            <person name="Purvine S.O."/>
            <person name="Wright A.T."/>
            <person name="Boxma B."/>
            <person name="Van Alen T."/>
            <person name="Hackstein J.H."/>
            <person name="Baker S.E."/>
            <person name="Grigoriev I.V."/>
            <person name="O'Malley M.A."/>
        </authorList>
    </citation>
    <scope>NUCLEOTIDE SEQUENCE [LARGE SCALE GENOMIC DNA]</scope>
    <source>
        <strain evidence="7">finn</strain>
    </source>
</reference>
<dbReference type="OrthoDB" id="2140195at2759"/>
<dbReference type="EMBL" id="MCFH01000007">
    <property type="protein sequence ID" value="ORX56557.1"/>
    <property type="molecule type" value="Genomic_DNA"/>
</dbReference>
<evidence type="ECO:0000313" key="6">
    <source>
        <dbReference type="EMBL" id="ORX56557.1"/>
    </source>
</evidence>
<sequence>MALDANENKSYYRCFICWDDIEFEDSSTKIVSACNCISTDFKYTHKECLNLWINQNKRSELKCQVCNSCYHVKKVLKPFKKIYMENWKKISCFFISLILINSIVLTIYIRWSKKLESINYANYFYSSDIEDSETINSFNEWFNSIDERENFIEDYFSEISFGRIFQNIYCNFSFIIVFINTVILVFAFYHEIENFVEYSIDEKYEYKKHFKLSNHHSIENKEDTFSNYEYQKIRVI</sequence>
<comment type="caution">
    <text evidence="6">The sequence shown here is derived from an EMBL/GenBank/DDBJ whole genome shotgun (WGS) entry which is preliminary data.</text>
</comment>
<dbReference type="SMART" id="SM00744">
    <property type="entry name" value="RINGv"/>
    <property type="match status" value="1"/>
</dbReference>
<evidence type="ECO:0000256" key="2">
    <source>
        <dbReference type="ARBA" id="ARBA00022771"/>
    </source>
</evidence>
<evidence type="ECO:0000256" key="3">
    <source>
        <dbReference type="ARBA" id="ARBA00022833"/>
    </source>
</evidence>
<dbReference type="InterPro" id="IPR011016">
    <property type="entry name" value="Znf_RING-CH"/>
</dbReference>
<keyword evidence="4" id="KW-1133">Transmembrane helix</keyword>
<evidence type="ECO:0000256" key="4">
    <source>
        <dbReference type="SAM" id="Phobius"/>
    </source>
</evidence>
<dbReference type="SUPFAM" id="SSF57850">
    <property type="entry name" value="RING/U-box"/>
    <property type="match status" value="1"/>
</dbReference>
<evidence type="ECO:0000259" key="5">
    <source>
        <dbReference type="PROSITE" id="PS51292"/>
    </source>
</evidence>
<organism evidence="6 7">
    <name type="scientific">Piromyces finnis</name>
    <dbReference type="NCBI Taxonomy" id="1754191"/>
    <lineage>
        <taxon>Eukaryota</taxon>
        <taxon>Fungi</taxon>
        <taxon>Fungi incertae sedis</taxon>
        <taxon>Chytridiomycota</taxon>
        <taxon>Chytridiomycota incertae sedis</taxon>
        <taxon>Neocallimastigomycetes</taxon>
        <taxon>Neocallimastigales</taxon>
        <taxon>Neocallimastigaceae</taxon>
        <taxon>Piromyces</taxon>
    </lineage>
</organism>
<feature type="domain" description="RING-CH-type" evidence="5">
    <location>
        <begin position="6"/>
        <end position="73"/>
    </location>
</feature>
<dbReference type="GO" id="GO:0008270">
    <property type="term" value="F:zinc ion binding"/>
    <property type="evidence" value="ECO:0007669"/>
    <property type="project" value="UniProtKB-KW"/>
</dbReference>
<keyword evidence="1" id="KW-0479">Metal-binding</keyword>
<dbReference type="Proteomes" id="UP000193719">
    <property type="component" value="Unassembled WGS sequence"/>
</dbReference>
<dbReference type="Gene3D" id="3.30.40.10">
    <property type="entry name" value="Zinc/RING finger domain, C3HC4 (zinc finger)"/>
    <property type="match status" value="1"/>
</dbReference>
<dbReference type="Pfam" id="PF12906">
    <property type="entry name" value="RINGv"/>
    <property type="match status" value="1"/>
</dbReference>
<dbReference type="PROSITE" id="PS51292">
    <property type="entry name" value="ZF_RING_CH"/>
    <property type="match status" value="1"/>
</dbReference>
<dbReference type="InterPro" id="IPR013083">
    <property type="entry name" value="Znf_RING/FYVE/PHD"/>
</dbReference>
<keyword evidence="2" id="KW-0863">Zinc-finger</keyword>
<protein>
    <recommendedName>
        <fullName evidence="5">RING-CH-type domain-containing protein</fullName>
    </recommendedName>
</protein>
<accession>A0A1Y1VIT3</accession>
<dbReference type="AlphaFoldDB" id="A0A1Y1VIT3"/>